<organism evidence="4 5">
    <name type="scientific">Triparma columacea</name>
    <dbReference type="NCBI Taxonomy" id="722753"/>
    <lineage>
        <taxon>Eukaryota</taxon>
        <taxon>Sar</taxon>
        <taxon>Stramenopiles</taxon>
        <taxon>Ochrophyta</taxon>
        <taxon>Bolidophyceae</taxon>
        <taxon>Parmales</taxon>
        <taxon>Triparmaceae</taxon>
        <taxon>Triparma</taxon>
    </lineage>
</organism>
<proteinExistence type="predicted"/>
<keyword evidence="5" id="KW-1185">Reference proteome</keyword>
<dbReference type="GO" id="GO:0016301">
    <property type="term" value="F:kinase activity"/>
    <property type="evidence" value="ECO:0007669"/>
    <property type="project" value="UniProtKB-KW"/>
</dbReference>
<dbReference type="Proteomes" id="UP001165065">
    <property type="component" value="Unassembled WGS sequence"/>
</dbReference>
<sequence>MSTPNPTPNLPIVVIGDVFLDIIISSPSHPQPGGDCLLPEPVIELPGGSGLNLCTHLSSSLSSSLTFHGSLNAGDRMGQVLTRHLSLHGVPFVNHNPLSLPTGHCVVVSCPGDRSFYTYRGSVEAFDPTVSTPSPCHLHLAGFSNFGSLSVDRMVSLFKKVLSSGGTTSLTPQWGETYDSLLPLLPFITYLICSESEAYGISRTSSTSAVSDFFSSPSSPSNTVITTGSGGGYLVTPSSGMHLSFTAPILPSPPVDLTGAGDAFAAGFISVAVGRGGGVEEAVKEGAAWGGACCLVKGASSKLSTSVVSSLRRSVVLTVTSPPPPSPSMIPVHVVLDYDRTISCIEVGQFDLSSSSPGQVVSRVFGGMERLKRLEGEVKKIRDMGVEVSVLSMNSSHVIRKSFTHYTKPLGEAVGKVWGFEDVPCNQIGLPEPKSVSIGGLVGKPGEGRVVFVDDSKDNVRDMRKNRPDVVSVLVEGGRGMEDREWGIIWETLKGWGVR</sequence>
<evidence type="ECO:0000256" key="2">
    <source>
        <dbReference type="ARBA" id="ARBA00022777"/>
    </source>
</evidence>
<dbReference type="InterPro" id="IPR029056">
    <property type="entry name" value="Ribokinase-like"/>
</dbReference>
<name>A0A9W7G1W9_9STRA</name>
<dbReference type="PRINTS" id="PR00990">
    <property type="entry name" value="RIBOKINASE"/>
</dbReference>
<dbReference type="AlphaFoldDB" id="A0A9W7G1W9"/>
<dbReference type="InterPro" id="IPR023214">
    <property type="entry name" value="HAD_sf"/>
</dbReference>
<keyword evidence="1" id="KW-0808">Transferase</keyword>
<dbReference type="GO" id="GO:0006796">
    <property type="term" value="P:phosphate-containing compound metabolic process"/>
    <property type="evidence" value="ECO:0007669"/>
    <property type="project" value="UniProtKB-ARBA"/>
</dbReference>
<evidence type="ECO:0000259" key="3">
    <source>
        <dbReference type="Pfam" id="PF00294"/>
    </source>
</evidence>
<dbReference type="Pfam" id="PF00294">
    <property type="entry name" value="PfkB"/>
    <property type="match status" value="1"/>
</dbReference>
<dbReference type="GO" id="GO:0005829">
    <property type="term" value="C:cytosol"/>
    <property type="evidence" value="ECO:0007669"/>
    <property type="project" value="TreeGrafter"/>
</dbReference>
<accession>A0A9W7G1W9</accession>
<feature type="domain" description="Carbohydrate kinase PfkB" evidence="3">
    <location>
        <begin position="12"/>
        <end position="304"/>
    </location>
</feature>
<reference evidence="5" key="1">
    <citation type="journal article" date="2023" name="Commun. Biol.">
        <title>Genome analysis of Parmales, the sister group of diatoms, reveals the evolutionary specialization of diatoms from phago-mixotrophs to photoautotrophs.</title>
        <authorList>
            <person name="Ban H."/>
            <person name="Sato S."/>
            <person name="Yoshikawa S."/>
            <person name="Yamada K."/>
            <person name="Nakamura Y."/>
            <person name="Ichinomiya M."/>
            <person name="Sato N."/>
            <person name="Blanc-Mathieu R."/>
            <person name="Endo H."/>
            <person name="Kuwata A."/>
            <person name="Ogata H."/>
        </authorList>
    </citation>
    <scope>NUCLEOTIDE SEQUENCE [LARGE SCALE GENOMIC DNA]</scope>
</reference>
<evidence type="ECO:0000256" key="1">
    <source>
        <dbReference type="ARBA" id="ARBA00022679"/>
    </source>
</evidence>
<dbReference type="InterPro" id="IPR002139">
    <property type="entry name" value="Ribo/fructo_kinase"/>
</dbReference>
<dbReference type="SUPFAM" id="SSF53613">
    <property type="entry name" value="Ribokinase-like"/>
    <property type="match status" value="1"/>
</dbReference>
<dbReference type="PANTHER" id="PTHR10584">
    <property type="entry name" value="SUGAR KINASE"/>
    <property type="match status" value="1"/>
</dbReference>
<protein>
    <recommendedName>
        <fullName evidence="3">Carbohydrate kinase PfkB domain-containing protein</fullName>
    </recommendedName>
</protein>
<gene>
    <name evidence="4" type="ORF">TrCOL_g7487</name>
</gene>
<evidence type="ECO:0000313" key="5">
    <source>
        <dbReference type="Proteomes" id="UP001165065"/>
    </source>
</evidence>
<dbReference type="InterPro" id="IPR011611">
    <property type="entry name" value="PfkB_dom"/>
</dbReference>
<dbReference type="EMBL" id="BRYA01000677">
    <property type="protein sequence ID" value="GMI29075.1"/>
    <property type="molecule type" value="Genomic_DNA"/>
</dbReference>
<dbReference type="OrthoDB" id="204058at2759"/>
<evidence type="ECO:0000313" key="4">
    <source>
        <dbReference type="EMBL" id="GMI29075.1"/>
    </source>
</evidence>
<keyword evidence="2" id="KW-0418">Kinase</keyword>
<comment type="caution">
    <text evidence="4">The sequence shown here is derived from an EMBL/GenBank/DDBJ whole genome shotgun (WGS) entry which is preliminary data.</text>
</comment>
<dbReference type="Gene3D" id="3.40.1190.20">
    <property type="match status" value="1"/>
</dbReference>
<dbReference type="Gene3D" id="3.40.50.1000">
    <property type="entry name" value="HAD superfamily/HAD-like"/>
    <property type="match status" value="1"/>
</dbReference>
<dbReference type="PANTHER" id="PTHR10584:SF166">
    <property type="entry name" value="RIBOKINASE"/>
    <property type="match status" value="1"/>
</dbReference>